<evidence type="ECO:0000259" key="2">
    <source>
        <dbReference type="Pfam" id="PF02608"/>
    </source>
</evidence>
<comment type="caution">
    <text evidence="4">The sequence shown here is derived from an EMBL/GenBank/DDBJ whole genome shotgun (WGS) entry which is preliminary data.</text>
</comment>
<reference evidence="5 6" key="1">
    <citation type="journal article" date="2020" name="Cell Host Microbe">
        <title>Functional and Genomic Variation between Human-Derived Isolates of Lachnospiraceae Reveals Inter- and Intra-Species Diversity.</title>
        <authorList>
            <person name="Sorbara M.T."/>
            <person name="Littmann E.R."/>
            <person name="Fontana E."/>
            <person name="Moody T.U."/>
            <person name="Kohout C.E."/>
            <person name="Gjonbalaj M."/>
            <person name="Eaton V."/>
            <person name="Seok R."/>
            <person name="Leiner I.M."/>
            <person name="Pamer E.G."/>
        </authorList>
    </citation>
    <scope>NUCLEOTIDE SEQUENCE [LARGE SCALE GENOMIC DNA]</scope>
    <source>
        <strain evidence="4 5">MSK.17.11</strain>
        <strain evidence="3 6">MSK.17.38</strain>
    </source>
</reference>
<evidence type="ECO:0000313" key="4">
    <source>
        <dbReference type="EMBL" id="NVH57963.1"/>
    </source>
</evidence>
<keyword evidence="5" id="KW-1185">Reference proteome</keyword>
<proteinExistence type="predicted"/>
<gene>
    <name evidence="4" type="ORF">G5A66_04715</name>
    <name evidence="3" type="ORF">G5A75_03485</name>
</gene>
<dbReference type="EMBL" id="JAAITX010000002">
    <property type="protein sequence ID" value="NVH57963.1"/>
    <property type="molecule type" value="Genomic_DNA"/>
</dbReference>
<sequence length="636" mass="72907">MALAEYVKAYKLGKKEYQARILQEQNPTLPVLDEILPTRGTFSEVPLGLVQIPMDQIVGTKTEGRSNAFAANFMPILKENTEFAHKWAALSTSHENEGIREPIKAYEYMNRFYIEEGNKRVSVMKYYGVVSVPGNVTRIIPKRTEEKENKIYYEFLDFYELTKINAIWFSEEGRFDELQAAVGKKPGEYWSDDEKMNFKSIYTRFSAEFQARHGDRLAITSGDAFLAFIAIYGYEPVCEMTTSELKRLIGKSWEEFRLLETENDIDLKMNPGREKKSILGRLFPFSTTRQKIAFIYEKTPESSAWTYAHELGRLHLEQTFPDEVETRYYENVTVETIEKTIRNAIEEGCNLIFTTTPAFVQASVKVAIEYPELRIVNCSLHTSHRYIRTYYARMHEAKFLMGAIAGAMAENDRIAYIADYPIYGCIANINAFALGAQFVNPRAKVYLEWSTKKDCDLMENIRKTKATCISGKDMVIPAEASRYFGLYQMEDGQPKNLAMPLWDWGKFYEQMTRTIMNGTWKYDDDPAANKAINYWWGMSSGVIDVICSQNLPEGTKRLVDFLRKTISSGELNPFLGVLHSQDGVVQSDPGRSLTPEEIITMDWLAQNVIGSIPEEEELTEQSWPVISQQGVKKKEG</sequence>
<dbReference type="InterPro" id="IPR003760">
    <property type="entry name" value="PnrA-like"/>
</dbReference>
<evidence type="ECO:0000313" key="5">
    <source>
        <dbReference type="Proteomes" id="UP000528555"/>
    </source>
</evidence>
<dbReference type="GO" id="GO:0005886">
    <property type="term" value="C:plasma membrane"/>
    <property type="evidence" value="ECO:0007669"/>
    <property type="project" value="InterPro"/>
</dbReference>
<dbReference type="InterPro" id="IPR052910">
    <property type="entry name" value="ABC-Purine-Binding"/>
</dbReference>
<evidence type="ECO:0000313" key="6">
    <source>
        <dbReference type="Proteomes" id="UP000701680"/>
    </source>
</evidence>
<protein>
    <submittedName>
        <fullName evidence="4">BMP family ABC transporter substrate-binding protein</fullName>
    </submittedName>
</protein>
<dbReference type="Pfam" id="PF02608">
    <property type="entry name" value="Bmp"/>
    <property type="match status" value="1"/>
</dbReference>
<dbReference type="Proteomes" id="UP000528555">
    <property type="component" value="Unassembled WGS sequence"/>
</dbReference>
<evidence type="ECO:0000313" key="3">
    <source>
        <dbReference type="EMBL" id="NSK13950.1"/>
    </source>
</evidence>
<dbReference type="PANTHER" id="PTHR43208:SF1">
    <property type="entry name" value="ABC TRANSPORTER SUBSTRATE-BINDING PROTEIN"/>
    <property type="match status" value="1"/>
</dbReference>
<dbReference type="PANTHER" id="PTHR43208">
    <property type="entry name" value="ABC TRANSPORTER SUBSTRATE-BINDING PROTEIN"/>
    <property type="match status" value="1"/>
</dbReference>
<dbReference type="OrthoDB" id="9769871at2"/>
<name>A0A850HMX6_9FIRM</name>
<dbReference type="RefSeq" id="WP_101694075.1">
    <property type="nucleotide sequence ID" value="NZ_JAAITX010000002.1"/>
</dbReference>
<keyword evidence="1" id="KW-0732">Signal</keyword>
<feature type="domain" description="ABC transporter substrate-binding protein PnrA-like" evidence="2">
    <location>
        <begin position="290"/>
        <end position="450"/>
    </location>
</feature>
<accession>A0A850HMX6</accession>
<dbReference type="Gene3D" id="3.40.50.2300">
    <property type="match status" value="2"/>
</dbReference>
<reference evidence="4" key="2">
    <citation type="submission" date="2020-02" db="EMBL/GenBank/DDBJ databases">
        <authorList>
            <person name="Littmann E."/>
            <person name="Sorbara M."/>
        </authorList>
    </citation>
    <scope>NUCLEOTIDE SEQUENCE</scope>
    <source>
        <strain evidence="4">MSK.17.11</strain>
        <strain evidence="3">MSK.17.38</strain>
    </source>
</reference>
<evidence type="ECO:0000256" key="1">
    <source>
        <dbReference type="ARBA" id="ARBA00022729"/>
    </source>
</evidence>
<dbReference type="Proteomes" id="UP000701680">
    <property type="component" value="Unassembled WGS sequence"/>
</dbReference>
<dbReference type="AlphaFoldDB" id="A0A850HMX6"/>
<dbReference type="EMBL" id="JAAIUO010000002">
    <property type="protein sequence ID" value="NSK13950.1"/>
    <property type="molecule type" value="Genomic_DNA"/>
</dbReference>
<organism evidence="4 5">
    <name type="scientific">Dorea phocaeensis</name>
    <dbReference type="NCBI Taxonomy" id="2040291"/>
    <lineage>
        <taxon>Bacteria</taxon>
        <taxon>Bacillati</taxon>
        <taxon>Bacillota</taxon>
        <taxon>Clostridia</taxon>
        <taxon>Lachnospirales</taxon>
        <taxon>Lachnospiraceae</taxon>
        <taxon>Dorea</taxon>
    </lineage>
</organism>